<feature type="signal peptide" evidence="1">
    <location>
        <begin position="1"/>
        <end position="24"/>
    </location>
</feature>
<gene>
    <name evidence="2" type="ORF">GCM10010912_67940</name>
</gene>
<evidence type="ECO:0000313" key="2">
    <source>
        <dbReference type="EMBL" id="GGG13934.1"/>
    </source>
</evidence>
<protein>
    <submittedName>
        <fullName evidence="2">Uncharacterized protein</fullName>
    </submittedName>
</protein>
<reference evidence="2" key="2">
    <citation type="submission" date="2020-09" db="EMBL/GenBank/DDBJ databases">
        <authorList>
            <person name="Sun Q."/>
            <person name="Zhou Y."/>
        </authorList>
    </citation>
    <scope>NUCLEOTIDE SEQUENCE</scope>
    <source>
        <strain evidence="2">CGMCC 1.16134</strain>
    </source>
</reference>
<name>A0A917LDD0_9BACL</name>
<dbReference type="RefSeq" id="WP_189032582.1">
    <property type="nucleotide sequence ID" value="NZ_BMKR01000066.1"/>
</dbReference>
<feature type="chain" id="PRO_5037915667" evidence="1">
    <location>
        <begin position="25"/>
        <end position="238"/>
    </location>
</feature>
<dbReference type="EMBL" id="BMKR01000066">
    <property type="protein sequence ID" value="GGG13934.1"/>
    <property type="molecule type" value="Genomic_DNA"/>
</dbReference>
<sequence>MKKVKIVLMLLLIFAALPVSSAIAYSGDDIFPLMVKDTEESTSSSTSLSGIQKIVYTTSSSYEATHFTIISSSGGYDSPSTSANSAFVYAYDTNDKKFPVGLVSPQGTLSKDISIPNFKKIEIVGQGAESQRIGIGSIAVFALDTTPSTTPTPTPTPEVPSGDRAILTISLTTGIDKEYDLSMTEVSAFLNWYDSASGSVRYGIEKHDNNKGPFSKRTEYVVHDKILTFEVSEYTVKE</sequence>
<dbReference type="AlphaFoldDB" id="A0A917LDD0"/>
<evidence type="ECO:0000313" key="3">
    <source>
        <dbReference type="Proteomes" id="UP000637643"/>
    </source>
</evidence>
<comment type="caution">
    <text evidence="2">The sequence shown here is derived from an EMBL/GenBank/DDBJ whole genome shotgun (WGS) entry which is preliminary data.</text>
</comment>
<proteinExistence type="predicted"/>
<evidence type="ECO:0000256" key="1">
    <source>
        <dbReference type="SAM" id="SignalP"/>
    </source>
</evidence>
<keyword evidence="1" id="KW-0732">Signal</keyword>
<accession>A0A917LDD0</accession>
<dbReference type="Proteomes" id="UP000637643">
    <property type="component" value="Unassembled WGS sequence"/>
</dbReference>
<reference evidence="2" key="1">
    <citation type="journal article" date="2014" name="Int. J. Syst. Evol. Microbiol.">
        <title>Complete genome sequence of Corynebacterium casei LMG S-19264T (=DSM 44701T), isolated from a smear-ripened cheese.</title>
        <authorList>
            <consortium name="US DOE Joint Genome Institute (JGI-PGF)"/>
            <person name="Walter F."/>
            <person name="Albersmeier A."/>
            <person name="Kalinowski J."/>
            <person name="Ruckert C."/>
        </authorList>
    </citation>
    <scope>NUCLEOTIDE SEQUENCE</scope>
    <source>
        <strain evidence="2">CGMCC 1.16134</strain>
    </source>
</reference>
<organism evidence="2 3">
    <name type="scientific">Paenibacillus albidus</name>
    <dbReference type="NCBI Taxonomy" id="2041023"/>
    <lineage>
        <taxon>Bacteria</taxon>
        <taxon>Bacillati</taxon>
        <taxon>Bacillota</taxon>
        <taxon>Bacilli</taxon>
        <taxon>Bacillales</taxon>
        <taxon>Paenibacillaceae</taxon>
        <taxon>Paenibacillus</taxon>
    </lineage>
</organism>
<keyword evidence="3" id="KW-1185">Reference proteome</keyword>